<protein>
    <submittedName>
        <fullName evidence="2">Uncharacterized protein</fullName>
    </submittedName>
</protein>
<proteinExistence type="predicted"/>
<evidence type="ECO:0000313" key="2">
    <source>
        <dbReference type="EMBL" id="KAK7906760.1"/>
    </source>
</evidence>
<reference evidence="3" key="1">
    <citation type="submission" date="2024-04" db="EMBL/GenBank/DDBJ databases">
        <title>Salinicola lusitanus LLJ914,a marine bacterium isolated from the Okinawa Trough.</title>
        <authorList>
            <person name="Li J."/>
        </authorList>
    </citation>
    <scope>NUCLEOTIDE SEQUENCE [LARGE SCALE GENOMIC DNA]</scope>
</reference>
<sequence>MAMLLNSVRSSPVSPARALQYAARSLSTTTQLHAQEHRIKNTRNGCPRSGQNGLEVRIRTGVRTLSNPAVRASRALHQTHTGEKNDPSRVQLLKSPAPQESSSSRVQLLKSPAPQESSSSRVQLLKSPAPQESSSSRVQLLKSPAPQESSSSGAVSVHGN</sequence>
<organism evidence="2 3">
    <name type="scientific">Mugilogobius chulae</name>
    <name type="common">yellowstripe goby</name>
    <dbReference type="NCBI Taxonomy" id="88201"/>
    <lineage>
        <taxon>Eukaryota</taxon>
        <taxon>Metazoa</taxon>
        <taxon>Chordata</taxon>
        <taxon>Craniata</taxon>
        <taxon>Vertebrata</taxon>
        <taxon>Euteleostomi</taxon>
        <taxon>Actinopterygii</taxon>
        <taxon>Neopterygii</taxon>
        <taxon>Teleostei</taxon>
        <taxon>Neoteleostei</taxon>
        <taxon>Acanthomorphata</taxon>
        <taxon>Gobiaria</taxon>
        <taxon>Gobiiformes</taxon>
        <taxon>Gobioidei</taxon>
        <taxon>Gobiidae</taxon>
        <taxon>Gobionellinae</taxon>
        <taxon>Mugilogobius</taxon>
    </lineage>
</organism>
<accession>A0AAW0NX07</accession>
<evidence type="ECO:0000313" key="3">
    <source>
        <dbReference type="Proteomes" id="UP001460270"/>
    </source>
</evidence>
<comment type="caution">
    <text evidence="2">The sequence shown here is derived from an EMBL/GenBank/DDBJ whole genome shotgun (WGS) entry which is preliminary data.</text>
</comment>
<dbReference type="AlphaFoldDB" id="A0AAW0NX07"/>
<name>A0AAW0NX07_9GOBI</name>
<evidence type="ECO:0000256" key="1">
    <source>
        <dbReference type="SAM" id="MobiDB-lite"/>
    </source>
</evidence>
<keyword evidence="3" id="KW-1185">Reference proteome</keyword>
<dbReference type="EMBL" id="JBBPFD010000011">
    <property type="protein sequence ID" value="KAK7906760.1"/>
    <property type="molecule type" value="Genomic_DNA"/>
</dbReference>
<feature type="compositionally biased region" description="Polar residues" evidence="1">
    <location>
        <begin position="146"/>
        <end position="160"/>
    </location>
</feature>
<feature type="region of interest" description="Disordered" evidence="1">
    <location>
        <begin position="65"/>
        <end position="160"/>
    </location>
</feature>
<gene>
    <name evidence="2" type="ORF">WMY93_015372</name>
</gene>
<dbReference type="Proteomes" id="UP001460270">
    <property type="component" value="Unassembled WGS sequence"/>
</dbReference>